<dbReference type="InterPro" id="IPR000725">
    <property type="entry name" value="Olfact_rcpt"/>
</dbReference>
<gene>
    <name evidence="14" type="primary">LOC103126931</name>
</gene>
<reference evidence="14" key="1">
    <citation type="submission" date="2025-08" db="UniProtKB">
        <authorList>
            <consortium name="RefSeq"/>
        </authorList>
    </citation>
    <scope>IDENTIFICATION</scope>
</reference>
<evidence type="ECO:0000256" key="1">
    <source>
        <dbReference type="ARBA" id="ARBA00003929"/>
    </source>
</evidence>
<evidence type="ECO:0000256" key="8">
    <source>
        <dbReference type="ARBA" id="ARBA00023136"/>
    </source>
</evidence>
<organism evidence="13 14">
    <name type="scientific">Erinaceus europaeus</name>
    <name type="common">Western European hedgehog</name>
    <dbReference type="NCBI Taxonomy" id="9365"/>
    <lineage>
        <taxon>Eukaryota</taxon>
        <taxon>Metazoa</taxon>
        <taxon>Chordata</taxon>
        <taxon>Craniata</taxon>
        <taxon>Vertebrata</taxon>
        <taxon>Euteleostomi</taxon>
        <taxon>Mammalia</taxon>
        <taxon>Eutheria</taxon>
        <taxon>Laurasiatheria</taxon>
        <taxon>Eulipotyphla</taxon>
        <taxon>Erinaceidae</taxon>
        <taxon>Erinaceinae</taxon>
        <taxon>Erinaceus</taxon>
    </lineage>
</organism>
<dbReference type="RefSeq" id="XP_007537920.2">
    <property type="nucleotide sequence ID" value="XM_007537858.2"/>
</dbReference>
<evidence type="ECO:0000256" key="7">
    <source>
        <dbReference type="ARBA" id="ARBA00023040"/>
    </source>
</evidence>
<dbReference type="InterPro" id="IPR050516">
    <property type="entry name" value="Olfactory_GPCR"/>
</dbReference>
<dbReference type="CDD" id="cd15227">
    <property type="entry name" value="7tmA_OR14-like"/>
    <property type="match status" value="1"/>
</dbReference>
<dbReference type="InParanoid" id="A0A1S3ANR1"/>
<dbReference type="PRINTS" id="PR00237">
    <property type="entry name" value="GPCRRHODOPSN"/>
</dbReference>
<feature type="domain" description="G-protein coupled receptors family 1 profile" evidence="12">
    <location>
        <begin position="43"/>
        <end position="291"/>
    </location>
</feature>
<dbReference type="PANTHER" id="PTHR26452">
    <property type="entry name" value="OLFACTORY RECEPTOR"/>
    <property type="match status" value="1"/>
</dbReference>
<keyword evidence="13" id="KW-1185">Reference proteome</keyword>
<dbReference type="AlphaFoldDB" id="A0A1S3ANR1"/>
<dbReference type="Proteomes" id="UP001652624">
    <property type="component" value="Chromosome 9"/>
</dbReference>
<keyword evidence="6 11" id="KW-1133">Transmembrane helix</keyword>
<dbReference type="InterPro" id="IPR000276">
    <property type="entry name" value="GPCR_Rhodpsn"/>
</dbReference>
<evidence type="ECO:0000259" key="12">
    <source>
        <dbReference type="PROSITE" id="PS50262"/>
    </source>
</evidence>
<keyword evidence="5" id="KW-0716">Sensory transduction</keyword>
<proteinExistence type="predicted"/>
<name>A0A1S3ANR1_ERIEU</name>
<feature type="transmembrane region" description="Helical" evidence="11">
    <location>
        <begin position="148"/>
        <end position="170"/>
    </location>
</feature>
<dbReference type="eggNOG" id="ENOG502SKEB">
    <property type="taxonomic scope" value="Eukaryota"/>
</dbReference>
<evidence type="ECO:0000256" key="4">
    <source>
        <dbReference type="ARBA" id="ARBA00022692"/>
    </source>
</evidence>
<sequence>MSLIPINLTDVTEFTLLGFPNSENMSILHSVLFSLIYFCALMGNVLIIIITTVDQHLHSPMYFFLKNLSFLDLCLISVTVPKSIANSLTHNSSISLCGCVVQVFLLVFSATTELHQLALMSFDRYAAICHPLHYEVIMNRNMCVQLTAMSWLGGCLIAVMHTAGTFSLSYCESSVVHQFFCDIPQLLAISCSESLIGELVPIFISVLVDIGVFIFIVTSYVYIFSTVKRISSTGQSKAFSTCVPHLVVVTLYLSTGFIAYMKPTPKSPSIFDLLISMFYTMVPPTFNPIIYGIRNNAVKMAVGRLLKSLFIFKSNPSIFNNMLPIISQ</sequence>
<keyword evidence="4 11" id="KW-0812">Transmembrane</keyword>
<evidence type="ECO:0000256" key="10">
    <source>
        <dbReference type="ARBA" id="ARBA00023224"/>
    </source>
</evidence>
<comment type="subcellular location">
    <subcellularLocation>
        <location evidence="2">Cell membrane</location>
        <topology evidence="2">Multi-pass membrane protein</topology>
    </subcellularLocation>
</comment>
<keyword evidence="5" id="KW-0552">Olfaction</keyword>
<dbReference type="InterPro" id="IPR017452">
    <property type="entry name" value="GPCR_Rhodpsn_7TM"/>
</dbReference>
<dbReference type="GO" id="GO:0005886">
    <property type="term" value="C:plasma membrane"/>
    <property type="evidence" value="ECO:0007669"/>
    <property type="project" value="UniProtKB-SubCell"/>
</dbReference>
<accession>A0A1S3ANR1</accession>
<evidence type="ECO:0000313" key="14">
    <source>
        <dbReference type="RefSeq" id="XP_007537920.2"/>
    </source>
</evidence>
<evidence type="ECO:0000256" key="3">
    <source>
        <dbReference type="ARBA" id="ARBA00022475"/>
    </source>
</evidence>
<comment type="function">
    <text evidence="1">Putative odorant or sperm cell receptor.</text>
</comment>
<feature type="transmembrane region" description="Helical" evidence="11">
    <location>
        <begin position="92"/>
        <end position="111"/>
    </location>
</feature>
<evidence type="ECO:0000256" key="2">
    <source>
        <dbReference type="ARBA" id="ARBA00004651"/>
    </source>
</evidence>
<evidence type="ECO:0000256" key="9">
    <source>
        <dbReference type="ARBA" id="ARBA00023170"/>
    </source>
</evidence>
<evidence type="ECO:0000256" key="11">
    <source>
        <dbReference type="SAM" id="Phobius"/>
    </source>
</evidence>
<evidence type="ECO:0000256" key="6">
    <source>
        <dbReference type="ARBA" id="ARBA00022989"/>
    </source>
</evidence>
<keyword evidence="3" id="KW-1003">Cell membrane</keyword>
<dbReference type="Gene3D" id="1.20.1070.10">
    <property type="entry name" value="Rhodopsin 7-helix transmembrane proteins"/>
    <property type="match status" value="1"/>
</dbReference>
<dbReference type="GO" id="GO:0004984">
    <property type="term" value="F:olfactory receptor activity"/>
    <property type="evidence" value="ECO:0007669"/>
    <property type="project" value="InterPro"/>
</dbReference>
<dbReference type="PRINTS" id="PR00245">
    <property type="entry name" value="OLFACTORYR"/>
</dbReference>
<dbReference type="SUPFAM" id="SSF81321">
    <property type="entry name" value="Family A G protein-coupled receptor-like"/>
    <property type="match status" value="1"/>
</dbReference>
<dbReference type="PROSITE" id="PS50262">
    <property type="entry name" value="G_PROTEIN_RECEP_F1_2"/>
    <property type="match status" value="1"/>
</dbReference>
<keyword evidence="8 11" id="KW-0472">Membrane</keyword>
<keyword evidence="10" id="KW-0807">Transducer</keyword>
<feature type="transmembrane region" description="Helical" evidence="11">
    <location>
        <begin position="27"/>
        <end position="50"/>
    </location>
</feature>
<evidence type="ECO:0000313" key="13">
    <source>
        <dbReference type="Proteomes" id="UP001652624"/>
    </source>
</evidence>
<dbReference type="OrthoDB" id="9663289at2759"/>
<dbReference type="GO" id="GO:0004930">
    <property type="term" value="F:G protein-coupled receptor activity"/>
    <property type="evidence" value="ECO:0007669"/>
    <property type="project" value="UniProtKB-KW"/>
</dbReference>
<dbReference type="Pfam" id="PF13853">
    <property type="entry name" value="7tm_4"/>
    <property type="match status" value="1"/>
</dbReference>
<dbReference type="GeneID" id="103126931"/>
<evidence type="ECO:0000256" key="5">
    <source>
        <dbReference type="ARBA" id="ARBA00022725"/>
    </source>
</evidence>
<feature type="transmembrane region" description="Helical" evidence="11">
    <location>
        <begin position="202"/>
        <end position="223"/>
    </location>
</feature>
<feature type="transmembrane region" description="Helical" evidence="11">
    <location>
        <begin position="243"/>
        <end position="261"/>
    </location>
</feature>
<protein>
    <submittedName>
        <fullName evidence="14">Olfactory receptor 14A16-like</fullName>
    </submittedName>
</protein>
<keyword evidence="9" id="KW-0675">Receptor</keyword>
<feature type="transmembrane region" description="Helical" evidence="11">
    <location>
        <begin position="273"/>
        <end position="293"/>
    </location>
</feature>
<keyword evidence="7" id="KW-0297">G-protein coupled receptor</keyword>